<keyword evidence="2" id="KW-0378">Hydrolase</keyword>
<dbReference type="Pfam" id="PF02464">
    <property type="entry name" value="CinA"/>
    <property type="match status" value="1"/>
</dbReference>
<protein>
    <submittedName>
        <fullName evidence="2">PncC family amidohydrolase</fullName>
    </submittedName>
</protein>
<sequence length="153" mass="16447">MEELAKLLIEKGISISSVESFTVGGFANMIGSISGISAVYRGSLVSYQTRIKRDVLHIDEKIIDQYGVVSKEVAGLMAISGAKMFDSDLCISFTGNAGPTAMEGKPVGLIYIGIAYAGMIHTLCFELSGSREDIKRQAILLGIENILKILKDI</sequence>
<dbReference type="AlphaFoldDB" id="A0A4R3YHC6"/>
<gene>
    <name evidence="2" type="ORF">EDD60_13223</name>
</gene>
<dbReference type="GO" id="GO:0016787">
    <property type="term" value="F:hydrolase activity"/>
    <property type="evidence" value="ECO:0007669"/>
    <property type="project" value="UniProtKB-KW"/>
</dbReference>
<dbReference type="EMBL" id="SMCQ01000032">
    <property type="protein sequence ID" value="TCV91392.1"/>
    <property type="molecule type" value="Genomic_DNA"/>
</dbReference>
<organism evidence="2 3">
    <name type="scientific">Longibaculum muris</name>
    <dbReference type="NCBI Taxonomy" id="1796628"/>
    <lineage>
        <taxon>Bacteria</taxon>
        <taxon>Bacillati</taxon>
        <taxon>Bacillota</taxon>
        <taxon>Erysipelotrichia</taxon>
        <taxon>Erysipelotrichales</taxon>
        <taxon>Coprobacillaceae</taxon>
        <taxon>Longibaculum</taxon>
    </lineage>
</organism>
<dbReference type="NCBIfam" id="TIGR00199">
    <property type="entry name" value="PncC_domain"/>
    <property type="match status" value="1"/>
</dbReference>
<accession>A0A4R3YHC6</accession>
<dbReference type="Proteomes" id="UP000295515">
    <property type="component" value="Unassembled WGS sequence"/>
</dbReference>
<proteinExistence type="predicted"/>
<name>A0A4R3YHC6_9FIRM</name>
<reference evidence="2 3" key="1">
    <citation type="submission" date="2019-03" db="EMBL/GenBank/DDBJ databases">
        <title>Genomic Encyclopedia of Type Strains, Phase IV (KMG-IV): sequencing the most valuable type-strain genomes for metagenomic binning, comparative biology and taxonomic classification.</title>
        <authorList>
            <person name="Goeker M."/>
        </authorList>
    </citation>
    <scope>NUCLEOTIDE SEQUENCE [LARGE SCALE GENOMIC DNA]</scope>
    <source>
        <strain evidence="2 3">DSM 29487</strain>
    </source>
</reference>
<evidence type="ECO:0000313" key="2">
    <source>
        <dbReference type="EMBL" id="TCV91392.1"/>
    </source>
</evidence>
<evidence type="ECO:0000259" key="1">
    <source>
        <dbReference type="Pfam" id="PF02464"/>
    </source>
</evidence>
<keyword evidence="3" id="KW-1185">Reference proteome</keyword>
<dbReference type="SUPFAM" id="SSF142433">
    <property type="entry name" value="CinA-like"/>
    <property type="match status" value="1"/>
</dbReference>
<dbReference type="InterPro" id="IPR036653">
    <property type="entry name" value="CinA-like_C"/>
</dbReference>
<dbReference type="Gene3D" id="3.90.950.20">
    <property type="entry name" value="CinA-like"/>
    <property type="match status" value="1"/>
</dbReference>
<dbReference type="InterPro" id="IPR008136">
    <property type="entry name" value="CinA_C"/>
</dbReference>
<feature type="domain" description="CinA C-terminal" evidence="1">
    <location>
        <begin position="2"/>
        <end position="149"/>
    </location>
</feature>
<evidence type="ECO:0000313" key="3">
    <source>
        <dbReference type="Proteomes" id="UP000295515"/>
    </source>
</evidence>
<dbReference type="RefSeq" id="WP_066447284.1">
    <property type="nucleotide sequence ID" value="NZ_CAUWFI010000022.1"/>
</dbReference>
<dbReference type="GeneID" id="98916707"/>
<comment type="caution">
    <text evidence="2">The sequence shown here is derived from an EMBL/GenBank/DDBJ whole genome shotgun (WGS) entry which is preliminary data.</text>
</comment>